<evidence type="ECO:0000256" key="2">
    <source>
        <dbReference type="ARBA" id="ARBA00022803"/>
    </source>
</evidence>
<evidence type="ECO:0000313" key="5">
    <source>
        <dbReference type="Proteomes" id="UP000322997"/>
    </source>
</evidence>
<dbReference type="Pfam" id="PF07719">
    <property type="entry name" value="TPR_2"/>
    <property type="match status" value="1"/>
</dbReference>
<name>A0A5D4RMW7_9BACI</name>
<dbReference type="CDD" id="cd16439">
    <property type="entry name" value="beta_Kdo_transferase_KpsC_2"/>
    <property type="match status" value="1"/>
</dbReference>
<keyword evidence="1" id="KW-0677">Repeat</keyword>
<dbReference type="InterPro" id="IPR011990">
    <property type="entry name" value="TPR-like_helical_dom_sf"/>
</dbReference>
<dbReference type="Pfam" id="PF05159">
    <property type="entry name" value="Capsule_synth"/>
    <property type="match status" value="1"/>
</dbReference>
<evidence type="ECO:0000256" key="1">
    <source>
        <dbReference type="ARBA" id="ARBA00022737"/>
    </source>
</evidence>
<keyword evidence="2 3" id="KW-0802">TPR repeat</keyword>
<feature type="repeat" description="TPR" evidence="3">
    <location>
        <begin position="401"/>
        <end position="434"/>
    </location>
</feature>
<dbReference type="Gene3D" id="1.25.40.10">
    <property type="entry name" value="Tetratricopeptide repeat domain"/>
    <property type="match status" value="1"/>
</dbReference>
<dbReference type="GO" id="GO:0000271">
    <property type="term" value="P:polysaccharide biosynthetic process"/>
    <property type="evidence" value="ECO:0007669"/>
    <property type="project" value="InterPro"/>
</dbReference>
<comment type="caution">
    <text evidence="4">The sequence shown here is derived from an EMBL/GenBank/DDBJ whole genome shotgun (WGS) entry which is preliminary data.</text>
</comment>
<dbReference type="SMART" id="SM00028">
    <property type="entry name" value="TPR"/>
    <property type="match status" value="1"/>
</dbReference>
<dbReference type="InterPro" id="IPR019734">
    <property type="entry name" value="TPR_rpt"/>
</dbReference>
<gene>
    <name evidence="4" type="ORF">FZC83_16850</name>
</gene>
<accession>A0A5D4RMW7</accession>
<evidence type="ECO:0000313" key="4">
    <source>
        <dbReference type="EMBL" id="TYS52587.1"/>
    </source>
</evidence>
<dbReference type="SUPFAM" id="SSF48452">
    <property type="entry name" value="TPR-like"/>
    <property type="match status" value="1"/>
</dbReference>
<dbReference type="InterPro" id="IPR013105">
    <property type="entry name" value="TPR_2"/>
</dbReference>
<dbReference type="Proteomes" id="UP000322997">
    <property type="component" value="Unassembled WGS sequence"/>
</dbReference>
<dbReference type="EMBL" id="VTEQ01000005">
    <property type="protein sequence ID" value="TYS52587.1"/>
    <property type="molecule type" value="Genomic_DNA"/>
</dbReference>
<reference evidence="4 5" key="1">
    <citation type="submission" date="2019-08" db="EMBL/GenBank/DDBJ databases">
        <title>Bacillus genomes from the desert of Cuatro Cienegas, Coahuila.</title>
        <authorList>
            <person name="Olmedo-Alvarez G."/>
        </authorList>
    </citation>
    <scope>NUCLEOTIDE SEQUENCE [LARGE SCALE GENOMIC DNA]</scope>
    <source>
        <strain evidence="4 5">CH108_3D</strain>
    </source>
</reference>
<organism evidence="4 5">
    <name type="scientific">Rossellomorea marisflavi</name>
    <dbReference type="NCBI Taxonomy" id="189381"/>
    <lineage>
        <taxon>Bacteria</taxon>
        <taxon>Bacillati</taxon>
        <taxon>Bacillota</taxon>
        <taxon>Bacilli</taxon>
        <taxon>Bacillales</taxon>
        <taxon>Bacillaceae</taxon>
        <taxon>Rossellomorea</taxon>
    </lineage>
</organism>
<dbReference type="PROSITE" id="PS50005">
    <property type="entry name" value="TPR"/>
    <property type="match status" value="1"/>
</dbReference>
<dbReference type="AlphaFoldDB" id="A0A5D4RMW7"/>
<proteinExistence type="predicted"/>
<dbReference type="GO" id="GO:0015774">
    <property type="term" value="P:polysaccharide transport"/>
    <property type="evidence" value="ECO:0007669"/>
    <property type="project" value="InterPro"/>
</dbReference>
<protein>
    <submittedName>
        <fullName evidence="4">Uncharacterized protein</fullName>
    </submittedName>
</protein>
<dbReference type="InterPro" id="IPR007833">
    <property type="entry name" value="Capsule_polysaccharide_synth"/>
</dbReference>
<sequence>MFGFNPWKREHMSHFFTEYRTAYVFGNGDLNRLEAYFNKYEEKVFIIWGFKEEPDIVKYAKENSITLYRVEDGFVRSVGLGAAHTLPLSIAVDSKTLYFDSREASDLEEIIKTYDFSKKPSLIPTARKTMNMLINMGVSKYNHAARTDINEVYGEKKKKRILVIGQVEDDASIKYGCSREIKNNDLVWAAYNENPDAEIIYKPHPDVLGGYRKAYSNPMDVAHISKVVTEPLGLVDALETIDHVYTITSLAGFEALIRGIKVTCFGAPFYSGWGLTDDRQETTRRTRKVTIEELFAAAYIIYPRYVDPETNQRIELEEAINVLAEMITKNTFLKGKEQFGTGDVETAVASMQKAINDTTSTSSKSKWSLEVIKLQLDNKDFEEVVRLTEEFQIKFPQKITDQVYYYRGKAYESLGEYEKALFDLNAALMMDRKLTTLETLINLLWKVNGPNAKTIELLEEALGHKKQLKEEQLITYAAILNQAGEYQWAKSVLPEKTEVPYMALKGLVEKRKEDVISNIMTTRDVNNKLILSEGDFETAIEEAHGDFCLVGEDSIESHQADFIDNHSLVIRINEVDQSYPNILYKGKKTDVWFGQAKRTANLGRIYKKASLTLISDVNFSHANPNAEETLRHLYDLNQTVQSYPDAFYRELIQRIKKEPSEALLLLYWIYKIQGPIEPSKIVGIDVEKLSIEEKTLINEVVKNNTQKYV</sequence>
<evidence type="ECO:0000256" key="3">
    <source>
        <dbReference type="PROSITE-ProRule" id="PRU00339"/>
    </source>
</evidence>